<dbReference type="STRING" id="1641165.XM38_01285"/>
<organism evidence="2 3">
    <name type="scientific">Halomicronema hongdechloris C2206</name>
    <dbReference type="NCBI Taxonomy" id="1641165"/>
    <lineage>
        <taxon>Bacteria</taxon>
        <taxon>Bacillati</taxon>
        <taxon>Cyanobacteriota</taxon>
        <taxon>Cyanophyceae</taxon>
        <taxon>Nodosilineales</taxon>
        <taxon>Nodosilineaceae</taxon>
        <taxon>Halomicronema</taxon>
    </lineage>
</organism>
<dbReference type="OrthoDB" id="581532at2"/>
<dbReference type="Pfam" id="PF03476">
    <property type="entry name" value="MOSC_N"/>
    <property type="match status" value="1"/>
</dbReference>
<protein>
    <recommendedName>
        <fullName evidence="1">MOSC domain-containing protein</fullName>
    </recommendedName>
</protein>
<dbReference type="PROSITE" id="PS51340">
    <property type="entry name" value="MOSC"/>
    <property type="match status" value="1"/>
</dbReference>
<dbReference type="RefSeq" id="WP_080805207.1">
    <property type="nucleotide sequence ID" value="NZ_CP021983.2"/>
</dbReference>
<dbReference type="KEGG" id="hhg:XM38_049840"/>
<dbReference type="Pfam" id="PF03473">
    <property type="entry name" value="MOSC"/>
    <property type="match status" value="1"/>
</dbReference>
<gene>
    <name evidence="2" type="ORF">XM38_049840</name>
</gene>
<dbReference type="InterPro" id="IPR005303">
    <property type="entry name" value="MOCOS_middle"/>
</dbReference>
<dbReference type="SUPFAM" id="SSF141673">
    <property type="entry name" value="MOSC N-terminal domain-like"/>
    <property type="match status" value="1"/>
</dbReference>
<dbReference type="EMBL" id="CP021983">
    <property type="protein sequence ID" value="ASC74010.1"/>
    <property type="molecule type" value="Genomic_DNA"/>
</dbReference>
<keyword evidence="3" id="KW-1185">Reference proteome</keyword>
<dbReference type="Proteomes" id="UP000191901">
    <property type="component" value="Chromosome"/>
</dbReference>
<evidence type="ECO:0000313" key="2">
    <source>
        <dbReference type="EMBL" id="ASC74010.1"/>
    </source>
</evidence>
<sequence length="265" mass="29714">MAYLARIALYPIKSLDGITVSQTTVLPSGALRCDRTYALFDQQGRFINGKRNARVHHLRSAFSNDIQTLTLTRQDTQAQVTFHLEQQRPELEAWLSDYFQQPVHLGHNPDQGFPDDTESPGPTVISTATLETVASWYPELTLEEVRRRFRTNLEIAGVPAFWEDQLYGPQGTQVSFQIGTLQLQGVNPCQRCVVPVRDTLTGAATPAFQQTFMGQRRATLPDWADRSRFNHFYRLAVNTRASRGQGETAINVGDPVYLSSAPSDS</sequence>
<feature type="domain" description="MOSC" evidence="1">
    <location>
        <begin position="88"/>
        <end position="259"/>
    </location>
</feature>
<dbReference type="GO" id="GO:0003824">
    <property type="term" value="F:catalytic activity"/>
    <property type="evidence" value="ECO:0007669"/>
    <property type="project" value="InterPro"/>
</dbReference>
<evidence type="ECO:0000313" key="3">
    <source>
        <dbReference type="Proteomes" id="UP000191901"/>
    </source>
</evidence>
<evidence type="ECO:0000259" key="1">
    <source>
        <dbReference type="PROSITE" id="PS51340"/>
    </source>
</evidence>
<dbReference type="GO" id="GO:0030151">
    <property type="term" value="F:molybdenum ion binding"/>
    <property type="evidence" value="ECO:0007669"/>
    <property type="project" value="InterPro"/>
</dbReference>
<dbReference type="InterPro" id="IPR011037">
    <property type="entry name" value="Pyrv_Knase-like_insert_dom_sf"/>
</dbReference>
<dbReference type="SUPFAM" id="SSF50800">
    <property type="entry name" value="PK beta-barrel domain-like"/>
    <property type="match status" value="1"/>
</dbReference>
<reference evidence="2 3" key="1">
    <citation type="journal article" date="2016" name="Biochim. Biophys. Acta">
        <title>Characterization of red-shifted phycobilisomes isolated from the chlorophyll f-containing cyanobacterium Halomicronema hongdechloris.</title>
        <authorList>
            <person name="Li Y."/>
            <person name="Lin Y."/>
            <person name="Garvey C.J."/>
            <person name="Birch D."/>
            <person name="Corkery R.W."/>
            <person name="Loughlin P.C."/>
            <person name="Scheer H."/>
            <person name="Willows R.D."/>
            <person name="Chen M."/>
        </authorList>
    </citation>
    <scope>NUCLEOTIDE SEQUENCE [LARGE SCALE GENOMIC DNA]</scope>
    <source>
        <strain evidence="2 3">C2206</strain>
    </source>
</reference>
<dbReference type="AlphaFoldDB" id="A0A1Z3HUL6"/>
<accession>A0A1Z3HUL6</accession>
<dbReference type="InterPro" id="IPR005302">
    <property type="entry name" value="MoCF_Sase_C"/>
</dbReference>
<name>A0A1Z3HUL6_9CYAN</name>
<proteinExistence type="predicted"/>
<dbReference type="GO" id="GO:0030170">
    <property type="term" value="F:pyridoxal phosphate binding"/>
    <property type="evidence" value="ECO:0007669"/>
    <property type="project" value="InterPro"/>
</dbReference>